<dbReference type="InterPro" id="IPR006094">
    <property type="entry name" value="Oxid_FAD_bind_N"/>
</dbReference>
<dbReference type="AlphaFoldDB" id="X0TXE8"/>
<dbReference type="InterPro" id="IPR051914">
    <property type="entry name" value="FAD-linked_OxidoTrans_Type4"/>
</dbReference>
<sequence length="125" mass="13268">MNRILEIDIPNRTVTVEPGVITLDLQNLLLKKGFVYAPDPASQKVSTLGGNFGENSGGPHCLKYGVTTNHILGAEVVLNDGTVIWTGGKSQDNPGYDIIGLLVGSEGTLGIVTKMILRIIRAPEA</sequence>
<dbReference type="InterPro" id="IPR036318">
    <property type="entry name" value="FAD-bd_PCMH-like_sf"/>
</dbReference>
<evidence type="ECO:0000259" key="1">
    <source>
        <dbReference type="PROSITE" id="PS51387"/>
    </source>
</evidence>
<dbReference type="InterPro" id="IPR016166">
    <property type="entry name" value="FAD-bd_PCMH"/>
</dbReference>
<dbReference type="Gene3D" id="3.30.465.10">
    <property type="match status" value="1"/>
</dbReference>
<dbReference type="PANTHER" id="PTHR42934:SF1">
    <property type="entry name" value="GLYCOLATE OXIDASE SUBUNIT GLCD"/>
    <property type="match status" value="1"/>
</dbReference>
<dbReference type="EMBL" id="BARS01013565">
    <property type="protein sequence ID" value="GAF97939.1"/>
    <property type="molecule type" value="Genomic_DNA"/>
</dbReference>
<proteinExistence type="predicted"/>
<dbReference type="GO" id="GO:0071949">
    <property type="term" value="F:FAD binding"/>
    <property type="evidence" value="ECO:0007669"/>
    <property type="project" value="InterPro"/>
</dbReference>
<dbReference type="Pfam" id="PF01565">
    <property type="entry name" value="FAD_binding_4"/>
    <property type="match status" value="1"/>
</dbReference>
<organism evidence="2">
    <name type="scientific">marine sediment metagenome</name>
    <dbReference type="NCBI Taxonomy" id="412755"/>
    <lineage>
        <taxon>unclassified sequences</taxon>
        <taxon>metagenomes</taxon>
        <taxon>ecological metagenomes</taxon>
    </lineage>
</organism>
<protein>
    <recommendedName>
        <fullName evidence="1">FAD-binding PCMH-type domain-containing protein</fullName>
    </recommendedName>
</protein>
<gene>
    <name evidence="2" type="ORF">S01H1_23471</name>
</gene>
<accession>X0TXE8</accession>
<dbReference type="PANTHER" id="PTHR42934">
    <property type="entry name" value="GLYCOLATE OXIDASE SUBUNIT GLCD"/>
    <property type="match status" value="1"/>
</dbReference>
<comment type="caution">
    <text evidence="2">The sequence shown here is derived from an EMBL/GenBank/DDBJ whole genome shotgun (WGS) entry which is preliminary data.</text>
</comment>
<feature type="domain" description="FAD-binding PCMH-type" evidence="1">
    <location>
        <begin position="1"/>
        <end position="122"/>
    </location>
</feature>
<reference evidence="2" key="1">
    <citation type="journal article" date="2014" name="Front. Microbiol.">
        <title>High frequency of phylogenetically diverse reductive dehalogenase-homologous genes in deep subseafloor sedimentary metagenomes.</title>
        <authorList>
            <person name="Kawai M."/>
            <person name="Futagami T."/>
            <person name="Toyoda A."/>
            <person name="Takaki Y."/>
            <person name="Nishi S."/>
            <person name="Hori S."/>
            <person name="Arai W."/>
            <person name="Tsubouchi T."/>
            <person name="Morono Y."/>
            <person name="Uchiyama I."/>
            <person name="Ito T."/>
            <person name="Fujiyama A."/>
            <person name="Inagaki F."/>
            <person name="Takami H."/>
        </authorList>
    </citation>
    <scope>NUCLEOTIDE SEQUENCE</scope>
    <source>
        <strain evidence="2">Expedition CK06-06</strain>
    </source>
</reference>
<dbReference type="InterPro" id="IPR016169">
    <property type="entry name" value="FAD-bd_PCMH_sub2"/>
</dbReference>
<name>X0TXE8_9ZZZZ</name>
<dbReference type="SUPFAM" id="SSF56176">
    <property type="entry name" value="FAD-binding/transporter-associated domain-like"/>
    <property type="match status" value="1"/>
</dbReference>
<feature type="non-terminal residue" evidence="2">
    <location>
        <position position="125"/>
    </location>
</feature>
<evidence type="ECO:0000313" key="2">
    <source>
        <dbReference type="EMBL" id="GAF97939.1"/>
    </source>
</evidence>
<dbReference type="PROSITE" id="PS51387">
    <property type="entry name" value="FAD_PCMH"/>
    <property type="match status" value="1"/>
</dbReference>